<feature type="region of interest" description="Disordered" evidence="1">
    <location>
        <begin position="1"/>
        <end position="140"/>
    </location>
</feature>
<feature type="region of interest" description="Disordered" evidence="1">
    <location>
        <begin position="390"/>
        <end position="409"/>
    </location>
</feature>
<feature type="compositionally biased region" description="Basic and acidic residues" evidence="1">
    <location>
        <begin position="1"/>
        <end position="10"/>
    </location>
</feature>
<feature type="compositionally biased region" description="Polar residues" evidence="1">
    <location>
        <begin position="390"/>
        <end position="402"/>
    </location>
</feature>
<feature type="non-terminal residue" evidence="2">
    <location>
        <position position="810"/>
    </location>
</feature>
<feature type="region of interest" description="Disordered" evidence="1">
    <location>
        <begin position="762"/>
        <end position="810"/>
    </location>
</feature>
<proteinExistence type="predicted"/>
<dbReference type="AlphaFoldDB" id="A0A0B7BGT2"/>
<feature type="compositionally biased region" description="Acidic residues" evidence="1">
    <location>
        <begin position="464"/>
        <end position="481"/>
    </location>
</feature>
<feature type="compositionally biased region" description="Basic and acidic residues" evidence="1">
    <location>
        <begin position="106"/>
        <end position="140"/>
    </location>
</feature>
<feature type="region of interest" description="Disordered" evidence="1">
    <location>
        <begin position="459"/>
        <end position="484"/>
    </location>
</feature>
<name>A0A0B7BGT2_9EUPU</name>
<feature type="compositionally biased region" description="Basic and acidic residues" evidence="1">
    <location>
        <begin position="769"/>
        <end position="780"/>
    </location>
</feature>
<protein>
    <submittedName>
        <fullName evidence="2">Uncharacterized protein</fullName>
    </submittedName>
</protein>
<feature type="non-terminal residue" evidence="2">
    <location>
        <position position="1"/>
    </location>
</feature>
<feature type="compositionally biased region" description="Basic and acidic residues" evidence="1">
    <location>
        <begin position="791"/>
        <end position="800"/>
    </location>
</feature>
<reference evidence="2" key="1">
    <citation type="submission" date="2014-12" db="EMBL/GenBank/DDBJ databases">
        <title>Insight into the proteome of Arion vulgaris.</title>
        <authorList>
            <person name="Aradska J."/>
            <person name="Bulat T."/>
            <person name="Smidak R."/>
            <person name="Sarate P."/>
            <person name="Gangsoo J."/>
            <person name="Sialana F."/>
            <person name="Bilban M."/>
            <person name="Lubec G."/>
        </authorList>
    </citation>
    <scope>NUCLEOTIDE SEQUENCE</scope>
    <source>
        <tissue evidence="2">Skin</tissue>
    </source>
</reference>
<sequence length="810" mass="91886">VHKSHIDENVIKATQQEQTHKSIVDVNSDLVAAEGMTGNQEQEKVEQDILDTDEEDDDDDNYEDDESDDEIQQQKQQEQTYEGLKPRLDGDQRNKDEHQQQSLDVFVDKVDNSLSVEYEKTHRSDQENEVKKETEKSEVKTMPKQLSVDIFNLSETMFLDSEPEESVEQGSRMQTEASPVTHVTSVNVTPPVLMSSSTYSDQNSISSDTVSSVALEDLFLPRWMRTASDSDDHSKDLVWTKGPDSPEVVDEKIKQSLQQNSLTETAPFTNDVFMEDRTTLDNKYAQSNDIDIEIQSHPVSDWSVSMDTLYTTCKDEDIKEDLLGVNPELVQSETKDENDVFDELHEEDSGIEELTLSALHSGDSCEVTDMHMQLSLEAQGTAENVSSLLPSESTTANVSEISENPKQRRESLEELKESTIIDNLEVLLAEADIDQIVIDQTTTNNIQAILQLQTGNLVTGNDESQNDDDDQVNDENVDENSEDTKFPEWLLTTSDDIETELNDAESTDVSNRACSPEARDDEWIKPILQVHSNVEQTSHSTPERIDFEESFAKYNDTEYGNGFIPIGQDSIVSSEDNQEQAISLDIVHKETLLNIPLDENVTVVDSELQENERSLLDDSNYEEHIHEELDDTDNLQKQSSLLYKATSFLETASSTESLLRESMAQPPDFVYNSETSDHIKQSTSHAIDEQQEVVTYETVEEDARKMSLVFGSEARLELHIPGIYVQAYQQQSRVDVHSLQMCELDTQTQDTELSFHEEVLQEQDTELSSSHEEVEQKQDTELSSYEEVEQEHELSFHEEVLQEQEPELSS</sequence>
<gene>
    <name evidence="2" type="primary">ORF183324</name>
</gene>
<evidence type="ECO:0000256" key="1">
    <source>
        <dbReference type="SAM" id="MobiDB-lite"/>
    </source>
</evidence>
<organism evidence="2">
    <name type="scientific">Arion vulgaris</name>
    <dbReference type="NCBI Taxonomy" id="1028688"/>
    <lineage>
        <taxon>Eukaryota</taxon>
        <taxon>Metazoa</taxon>
        <taxon>Spiralia</taxon>
        <taxon>Lophotrochozoa</taxon>
        <taxon>Mollusca</taxon>
        <taxon>Gastropoda</taxon>
        <taxon>Heterobranchia</taxon>
        <taxon>Euthyneura</taxon>
        <taxon>Panpulmonata</taxon>
        <taxon>Eupulmonata</taxon>
        <taxon>Stylommatophora</taxon>
        <taxon>Helicina</taxon>
        <taxon>Arionoidea</taxon>
        <taxon>Arionidae</taxon>
        <taxon>Arion</taxon>
    </lineage>
</organism>
<accession>A0A0B7BGT2</accession>
<feature type="compositionally biased region" description="Acidic residues" evidence="1">
    <location>
        <begin position="48"/>
        <end position="71"/>
    </location>
</feature>
<evidence type="ECO:0000313" key="2">
    <source>
        <dbReference type="EMBL" id="CEK91501.1"/>
    </source>
</evidence>
<feature type="compositionally biased region" description="Basic and acidic residues" evidence="1">
    <location>
        <begin position="84"/>
        <end position="99"/>
    </location>
</feature>
<feature type="compositionally biased region" description="Acidic residues" evidence="1">
    <location>
        <begin position="801"/>
        <end position="810"/>
    </location>
</feature>
<dbReference type="EMBL" id="HACG01044636">
    <property type="protein sequence ID" value="CEK91501.1"/>
    <property type="molecule type" value="Transcribed_RNA"/>
</dbReference>